<dbReference type="GO" id="GO:0015627">
    <property type="term" value="C:type II protein secretion system complex"/>
    <property type="evidence" value="ECO:0007669"/>
    <property type="project" value="InterPro"/>
</dbReference>
<dbReference type="GO" id="GO:0016020">
    <property type="term" value="C:membrane"/>
    <property type="evidence" value="ECO:0007669"/>
    <property type="project" value="UniProtKB-SubCell"/>
</dbReference>
<dbReference type="EMBL" id="FUYH01000004">
    <property type="protein sequence ID" value="SKA81812.1"/>
    <property type="molecule type" value="Genomic_DNA"/>
</dbReference>
<dbReference type="NCBIfam" id="TIGR02532">
    <property type="entry name" value="IV_pilin_GFxxxE"/>
    <property type="match status" value="1"/>
</dbReference>
<keyword evidence="8" id="KW-1185">Reference proteome</keyword>
<dbReference type="Gene3D" id="3.30.700.10">
    <property type="entry name" value="Glycoprotein, Type 4 Pilin"/>
    <property type="match status" value="1"/>
</dbReference>
<keyword evidence="5 6" id="KW-0472">Membrane</keyword>
<keyword evidence="2" id="KW-0488">Methylation</keyword>
<gene>
    <name evidence="7" type="ORF">SAMN05443428_104120</name>
</gene>
<dbReference type="PANTHER" id="PTHR30093">
    <property type="entry name" value="GENERAL SECRETION PATHWAY PROTEIN G"/>
    <property type="match status" value="1"/>
</dbReference>
<keyword evidence="4 6" id="KW-1133">Transmembrane helix</keyword>
<dbReference type="InterPro" id="IPR000983">
    <property type="entry name" value="Bac_GSPG_pilin"/>
</dbReference>
<accession>A0A1T4WWR4</accession>
<dbReference type="InterPro" id="IPR045584">
    <property type="entry name" value="Pilin-like"/>
</dbReference>
<evidence type="ECO:0000256" key="2">
    <source>
        <dbReference type="ARBA" id="ARBA00022481"/>
    </source>
</evidence>
<dbReference type="InterPro" id="IPR012902">
    <property type="entry name" value="N_methyl_site"/>
</dbReference>
<proteinExistence type="predicted"/>
<dbReference type="OrthoDB" id="1819208at2"/>
<dbReference type="Pfam" id="PF07963">
    <property type="entry name" value="N_methyl"/>
    <property type="match status" value="1"/>
</dbReference>
<evidence type="ECO:0000256" key="1">
    <source>
        <dbReference type="ARBA" id="ARBA00004167"/>
    </source>
</evidence>
<dbReference type="PRINTS" id="PR00813">
    <property type="entry name" value="BCTERIALGSPG"/>
</dbReference>
<dbReference type="SUPFAM" id="SSF54523">
    <property type="entry name" value="Pili subunits"/>
    <property type="match status" value="1"/>
</dbReference>
<dbReference type="GO" id="GO:0015628">
    <property type="term" value="P:protein secretion by the type II secretion system"/>
    <property type="evidence" value="ECO:0007669"/>
    <property type="project" value="InterPro"/>
</dbReference>
<dbReference type="STRING" id="1147123.SAMN05443428_104120"/>
<evidence type="ECO:0000256" key="5">
    <source>
        <dbReference type="ARBA" id="ARBA00023136"/>
    </source>
</evidence>
<protein>
    <submittedName>
        <fullName evidence="7">Prepilin-type N-terminal cleavage/methylation domain-containing protein</fullName>
    </submittedName>
</protein>
<sequence>MKIKRKGFTLIEVLSVIAILGIIMSIVVPRIGNYNKSAKKAMFLSDAKTIMTAIELYNVEAEDLIYDSDTIDEVKAKLLPEGDESKKYLNNWPSEFPRGVETVGDLKGFIQDPNKTAYYERNTQSN</sequence>
<organism evidence="7 8">
    <name type="scientific">Caloramator quimbayensis</name>
    <dbReference type="NCBI Taxonomy" id="1147123"/>
    <lineage>
        <taxon>Bacteria</taxon>
        <taxon>Bacillati</taxon>
        <taxon>Bacillota</taxon>
        <taxon>Clostridia</taxon>
        <taxon>Eubacteriales</taxon>
        <taxon>Clostridiaceae</taxon>
        <taxon>Caloramator</taxon>
    </lineage>
</organism>
<feature type="transmembrane region" description="Helical" evidence="6">
    <location>
        <begin position="7"/>
        <end position="28"/>
    </location>
</feature>
<evidence type="ECO:0000256" key="3">
    <source>
        <dbReference type="ARBA" id="ARBA00022692"/>
    </source>
</evidence>
<reference evidence="8" key="1">
    <citation type="submission" date="2017-02" db="EMBL/GenBank/DDBJ databases">
        <authorList>
            <person name="Varghese N."/>
            <person name="Submissions S."/>
        </authorList>
    </citation>
    <scope>NUCLEOTIDE SEQUENCE [LARGE SCALE GENOMIC DNA]</scope>
    <source>
        <strain evidence="8">USBA 833</strain>
    </source>
</reference>
<dbReference type="PROSITE" id="PS00409">
    <property type="entry name" value="PROKAR_NTER_METHYL"/>
    <property type="match status" value="1"/>
</dbReference>
<dbReference type="AlphaFoldDB" id="A0A1T4WWR4"/>
<dbReference type="RefSeq" id="WP_078695749.1">
    <property type="nucleotide sequence ID" value="NZ_FUYH01000004.1"/>
</dbReference>
<dbReference type="Proteomes" id="UP000190105">
    <property type="component" value="Unassembled WGS sequence"/>
</dbReference>
<dbReference type="PANTHER" id="PTHR30093:SF44">
    <property type="entry name" value="TYPE II SECRETION SYSTEM CORE PROTEIN G"/>
    <property type="match status" value="1"/>
</dbReference>
<evidence type="ECO:0000256" key="6">
    <source>
        <dbReference type="SAM" id="Phobius"/>
    </source>
</evidence>
<evidence type="ECO:0000313" key="7">
    <source>
        <dbReference type="EMBL" id="SKA81812.1"/>
    </source>
</evidence>
<evidence type="ECO:0000256" key="4">
    <source>
        <dbReference type="ARBA" id="ARBA00022989"/>
    </source>
</evidence>
<comment type="subcellular location">
    <subcellularLocation>
        <location evidence="1">Membrane</location>
        <topology evidence="1">Single-pass membrane protein</topology>
    </subcellularLocation>
</comment>
<keyword evidence="3 6" id="KW-0812">Transmembrane</keyword>
<name>A0A1T4WWR4_9CLOT</name>
<evidence type="ECO:0000313" key="8">
    <source>
        <dbReference type="Proteomes" id="UP000190105"/>
    </source>
</evidence>